<dbReference type="NCBIfam" id="TIGR02532">
    <property type="entry name" value="IV_pilin_GFxxxE"/>
    <property type="match status" value="1"/>
</dbReference>
<keyword evidence="1" id="KW-0472">Membrane</keyword>
<proteinExistence type="predicted"/>
<dbReference type="Proteomes" id="UP000249135">
    <property type="component" value="Unassembled WGS sequence"/>
</dbReference>
<dbReference type="AlphaFoldDB" id="A0A2W5QBN4"/>
<comment type="caution">
    <text evidence="2">The sequence shown here is derived from an EMBL/GenBank/DDBJ whole genome shotgun (WGS) entry which is preliminary data.</text>
</comment>
<keyword evidence="1" id="KW-1133">Transmembrane helix</keyword>
<dbReference type="InterPro" id="IPR045584">
    <property type="entry name" value="Pilin-like"/>
</dbReference>
<name>A0A2W5QBN4_VARPD</name>
<evidence type="ECO:0000256" key="1">
    <source>
        <dbReference type="SAM" id="Phobius"/>
    </source>
</evidence>
<dbReference type="SUPFAM" id="SSF54523">
    <property type="entry name" value="Pili subunits"/>
    <property type="match status" value="1"/>
</dbReference>
<protein>
    <submittedName>
        <fullName evidence="2">General secretion pathway protein J</fullName>
    </submittedName>
</protein>
<organism evidence="2 3">
    <name type="scientific">Variovorax paradoxus</name>
    <dbReference type="NCBI Taxonomy" id="34073"/>
    <lineage>
        <taxon>Bacteria</taxon>
        <taxon>Pseudomonadati</taxon>
        <taxon>Pseudomonadota</taxon>
        <taxon>Betaproteobacteria</taxon>
        <taxon>Burkholderiales</taxon>
        <taxon>Comamonadaceae</taxon>
        <taxon>Variovorax</taxon>
    </lineage>
</organism>
<dbReference type="InterPro" id="IPR012902">
    <property type="entry name" value="N_methyl_site"/>
</dbReference>
<evidence type="ECO:0000313" key="3">
    <source>
        <dbReference type="Proteomes" id="UP000249135"/>
    </source>
</evidence>
<accession>A0A2W5QBN4</accession>
<feature type="transmembrane region" description="Helical" evidence="1">
    <location>
        <begin position="42"/>
        <end position="62"/>
    </location>
</feature>
<keyword evidence="1" id="KW-0812">Transmembrane</keyword>
<reference evidence="2 3" key="1">
    <citation type="submission" date="2017-08" db="EMBL/GenBank/DDBJ databases">
        <title>Infants hospitalized years apart are colonized by the same room-sourced microbial strains.</title>
        <authorList>
            <person name="Brooks B."/>
            <person name="Olm M.R."/>
            <person name="Firek B.A."/>
            <person name="Baker R."/>
            <person name="Thomas B.C."/>
            <person name="Morowitz M.J."/>
            <person name="Banfield J.F."/>
        </authorList>
    </citation>
    <scope>NUCLEOTIDE SEQUENCE [LARGE SCALE GENOMIC DNA]</scope>
    <source>
        <strain evidence="2">S2_005_003_R2_41</strain>
    </source>
</reference>
<gene>
    <name evidence="2" type="ORF">DI563_11380</name>
</gene>
<dbReference type="Pfam" id="PF07963">
    <property type="entry name" value="N_methyl"/>
    <property type="match status" value="1"/>
</dbReference>
<dbReference type="EMBL" id="QFPP01000114">
    <property type="protein sequence ID" value="PZQ74782.1"/>
    <property type="molecule type" value="Genomic_DNA"/>
</dbReference>
<evidence type="ECO:0000313" key="2">
    <source>
        <dbReference type="EMBL" id="PZQ74782.1"/>
    </source>
</evidence>
<dbReference type="PROSITE" id="PS00409">
    <property type="entry name" value="PROKAR_NTER_METHYL"/>
    <property type="match status" value="1"/>
</dbReference>
<sequence>MKPPSFSLGFASCNATPRGGASAALGAAGRRPGADVRASRGFTLVELLVALAVMALLALVSWRGLEAMARAQSGHRERDDAVLVLQTAMAQWTADLDAATAFGTLPAMDWDGRVLRLTRRSSDGTGLPAVAVVAWTLRPTAQGLRWMRWQSPPLAAQDQWQQAWQLAANWAQDGTREVDAAAVAVLPLAGWTLAYFRNNTWTQPVAAAALGLNTPLPDGVRLVLDLPPGAGLIGQVSRDWVRPTFSVQRGS</sequence>